<dbReference type="AlphaFoldDB" id="A0ABD2I8F4"/>
<evidence type="ECO:0000313" key="2">
    <source>
        <dbReference type="EMBL" id="KAL3074252.1"/>
    </source>
</evidence>
<name>A0ABD2I8F4_HETSC</name>
<dbReference type="InterPro" id="IPR043504">
    <property type="entry name" value="Peptidase_S1_PA_chymotrypsin"/>
</dbReference>
<evidence type="ECO:0000313" key="3">
    <source>
        <dbReference type="Proteomes" id="UP001620645"/>
    </source>
</evidence>
<dbReference type="InterPro" id="IPR001314">
    <property type="entry name" value="Peptidase_S1A"/>
</dbReference>
<feature type="domain" description="Peptidase S1" evidence="1">
    <location>
        <begin position="43"/>
        <end position="292"/>
    </location>
</feature>
<protein>
    <recommendedName>
        <fullName evidence="1">Peptidase S1 domain-containing protein</fullName>
    </recommendedName>
</protein>
<dbReference type="InterPro" id="IPR009003">
    <property type="entry name" value="Peptidase_S1_PA"/>
</dbReference>
<dbReference type="InterPro" id="IPR018114">
    <property type="entry name" value="TRYPSIN_HIS"/>
</dbReference>
<reference evidence="2 3" key="1">
    <citation type="submission" date="2024-10" db="EMBL/GenBank/DDBJ databases">
        <authorList>
            <person name="Kim D."/>
        </authorList>
    </citation>
    <scope>NUCLEOTIDE SEQUENCE [LARGE SCALE GENOMIC DNA]</scope>
    <source>
        <strain evidence="2">Taebaek</strain>
    </source>
</reference>
<proteinExistence type="predicted"/>
<dbReference type="PROSITE" id="PS50240">
    <property type="entry name" value="TRYPSIN_DOM"/>
    <property type="match status" value="1"/>
</dbReference>
<organism evidence="2 3">
    <name type="scientific">Heterodera schachtii</name>
    <name type="common">Sugarbeet cyst nematode worm</name>
    <name type="synonym">Tylenchus schachtii</name>
    <dbReference type="NCBI Taxonomy" id="97005"/>
    <lineage>
        <taxon>Eukaryota</taxon>
        <taxon>Metazoa</taxon>
        <taxon>Ecdysozoa</taxon>
        <taxon>Nematoda</taxon>
        <taxon>Chromadorea</taxon>
        <taxon>Rhabditida</taxon>
        <taxon>Tylenchina</taxon>
        <taxon>Tylenchomorpha</taxon>
        <taxon>Tylenchoidea</taxon>
        <taxon>Heteroderidae</taxon>
        <taxon>Heteroderinae</taxon>
        <taxon>Heterodera</taxon>
    </lineage>
</organism>
<dbReference type="Gene3D" id="2.40.10.10">
    <property type="entry name" value="Trypsin-like serine proteases"/>
    <property type="match status" value="1"/>
</dbReference>
<dbReference type="EMBL" id="JBICCN010000357">
    <property type="protein sequence ID" value="KAL3074252.1"/>
    <property type="molecule type" value="Genomic_DNA"/>
</dbReference>
<dbReference type="SMART" id="SM00020">
    <property type="entry name" value="Tryp_SPc"/>
    <property type="match status" value="1"/>
</dbReference>
<dbReference type="Proteomes" id="UP001620645">
    <property type="component" value="Unassembled WGS sequence"/>
</dbReference>
<gene>
    <name evidence="2" type="ORF">niasHS_015082</name>
</gene>
<dbReference type="PANTHER" id="PTHR24260:SF136">
    <property type="entry name" value="GH08193P-RELATED"/>
    <property type="match status" value="1"/>
</dbReference>
<evidence type="ECO:0000259" key="1">
    <source>
        <dbReference type="PROSITE" id="PS50240"/>
    </source>
</evidence>
<dbReference type="PRINTS" id="PR00722">
    <property type="entry name" value="CHYMOTRYPSIN"/>
</dbReference>
<comment type="caution">
    <text evidence="2">The sequence shown here is derived from an EMBL/GenBank/DDBJ whole genome shotgun (WGS) entry which is preliminary data.</text>
</comment>
<dbReference type="InterPro" id="IPR001254">
    <property type="entry name" value="Trypsin_dom"/>
</dbReference>
<sequence>MNDEFFASRAVKRSLYSAKFPLALNEIRSVVSLNSYFSKIVQFCSGVLLTENIVLTAAHCVLSDEFGFADYIHVKGFGWNAHSTEFVIRTDFIFLDLEESICADIALIFLPPKVIGIFGTAKFTKFTESEWSNKSDSDSKIYALGYGITELHRMSFRARKVPLKKFEQKVPKCSLEFYFADSALSCSGDSGGPVIYYGKTGGKLSILSKKRPIFLGIVSQLLIYANPSPKSDCTEGKVCSTMEKERKMPKSFGTKNRTTFADRQLVEGCRRAHKLLIVHTEHIQEWIEKLINNEQNTDKKAQFMEALKVMNGNE</sequence>
<dbReference type="SUPFAM" id="SSF50494">
    <property type="entry name" value="Trypsin-like serine proteases"/>
    <property type="match status" value="1"/>
</dbReference>
<dbReference type="PROSITE" id="PS00134">
    <property type="entry name" value="TRYPSIN_HIS"/>
    <property type="match status" value="1"/>
</dbReference>
<dbReference type="Pfam" id="PF00089">
    <property type="entry name" value="Trypsin"/>
    <property type="match status" value="1"/>
</dbReference>
<keyword evidence="3" id="KW-1185">Reference proteome</keyword>
<accession>A0ABD2I8F4</accession>
<dbReference type="InterPro" id="IPR051333">
    <property type="entry name" value="CLIP_Serine_Protease"/>
</dbReference>
<dbReference type="PANTHER" id="PTHR24260">
    <property type="match status" value="1"/>
</dbReference>